<reference evidence="1 2" key="1">
    <citation type="submission" date="2015-07" db="EMBL/GenBank/DDBJ databases">
        <title>Emmonsia species relationships and genome sequence.</title>
        <authorList>
            <person name="Cuomo C.A."/>
            <person name="Schwartz I.S."/>
            <person name="Kenyon C."/>
            <person name="de Hoog G.S."/>
            <person name="Govender N.P."/>
            <person name="Botha A."/>
            <person name="Moreno L."/>
            <person name="de Vries M."/>
            <person name="Munoz J.F."/>
            <person name="Stielow J.B."/>
        </authorList>
    </citation>
    <scope>NUCLEOTIDE SEQUENCE [LARGE SCALE GENOMIC DNA]</scope>
    <source>
        <strain evidence="1 2">CBS 136260</strain>
    </source>
</reference>
<dbReference type="Proteomes" id="UP000091918">
    <property type="component" value="Unassembled WGS sequence"/>
</dbReference>
<comment type="caution">
    <text evidence="1">The sequence shown here is derived from an EMBL/GenBank/DDBJ whole genome shotgun (WGS) entry which is preliminary data.</text>
</comment>
<organism evidence="1 2">
    <name type="scientific">Emergomyces africanus</name>
    <dbReference type="NCBI Taxonomy" id="1955775"/>
    <lineage>
        <taxon>Eukaryota</taxon>
        <taxon>Fungi</taxon>
        <taxon>Dikarya</taxon>
        <taxon>Ascomycota</taxon>
        <taxon>Pezizomycotina</taxon>
        <taxon>Eurotiomycetes</taxon>
        <taxon>Eurotiomycetidae</taxon>
        <taxon>Onygenales</taxon>
        <taxon>Ajellomycetaceae</taxon>
        <taxon>Emergomyces</taxon>
    </lineage>
</organism>
<evidence type="ECO:0000313" key="1">
    <source>
        <dbReference type="EMBL" id="OAX82159.1"/>
    </source>
</evidence>
<keyword evidence="2" id="KW-1185">Reference proteome</keyword>
<name>A0A1B7NZG2_9EURO</name>
<sequence>MSEQDSTRTCEVQVSLSYIDKKISMRTPSQVLARDATVVLWDKSDGIPEWFWNEARSKRTVWIKIRGHLVAALMHRSPYWQYCFDALGLRHYYGESDDSSYMYEATHHLDRFFSKSATFLAAKAADTFWPTEYSKNGDGDLLAELGVAYLYDKSGKTLLERGYDASCLFHEFNVLGDYAGGDFRRTSKCFKRRESSRVIHPTDPKFASPEVYLSEAVIEHFPNTPPASWDWTQETNFHRGSL</sequence>
<protein>
    <submittedName>
        <fullName evidence="1">Uncharacterized protein</fullName>
    </submittedName>
</protein>
<accession>A0A1B7NZG2</accession>
<dbReference type="OrthoDB" id="2142213at2759"/>
<proteinExistence type="predicted"/>
<dbReference type="EMBL" id="LGUA01000347">
    <property type="protein sequence ID" value="OAX82159.1"/>
    <property type="molecule type" value="Genomic_DNA"/>
</dbReference>
<dbReference type="AlphaFoldDB" id="A0A1B7NZG2"/>
<evidence type="ECO:0000313" key="2">
    <source>
        <dbReference type="Proteomes" id="UP000091918"/>
    </source>
</evidence>
<gene>
    <name evidence="1" type="ORF">ACJ72_03493</name>
</gene>